<dbReference type="RefSeq" id="WP_346013993.1">
    <property type="nucleotide sequence ID" value="NZ_JAQYXP010000013.1"/>
</dbReference>
<keyword evidence="3" id="KW-1185">Reference proteome</keyword>
<dbReference type="InterPro" id="IPR010064">
    <property type="entry name" value="HK97-gp10_tail"/>
</dbReference>
<sequence length="138" mass="15491">MARSKDLERLNRRLERIPEAVKEAVAPSLEKSGNELVGTMRRLAPEETGDLKRSLHMTPAGQSTPPYSQPGSSHVVPEGAVAVTAGNEHVRYPHLQEYGTEHAPAQPYFWPGFRLLRKRITNRTKRDLRKAVLAGWQS</sequence>
<organism evidence="2 3">
    <name type="scientific">Methylobacterium ajmalii</name>
    <dbReference type="NCBI Taxonomy" id="2738439"/>
    <lineage>
        <taxon>Bacteria</taxon>
        <taxon>Pseudomonadati</taxon>
        <taxon>Pseudomonadota</taxon>
        <taxon>Alphaproteobacteria</taxon>
        <taxon>Hyphomicrobiales</taxon>
        <taxon>Methylobacteriaceae</taxon>
        <taxon>Methylobacterium</taxon>
    </lineage>
</organism>
<protein>
    <submittedName>
        <fullName evidence="2">HK97 gp10 family phage protein</fullName>
    </submittedName>
</protein>
<feature type="region of interest" description="Disordered" evidence="1">
    <location>
        <begin position="46"/>
        <end position="75"/>
    </location>
</feature>
<proteinExistence type="predicted"/>
<feature type="compositionally biased region" description="Polar residues" evidence="1">
    <location>
        <begin position="60"/>
        <end position="72"/>
    </location>
</feature>
<gene>
    <name evidence="2" type="ORF">PUR29_37045</name>
</gene>
<evidence type="ECO:0000313" key="3">
    <source>
        <dbReference type="Proteomes" id="UP001407347"/>
    </source>
</evidence>
<evidence type="ECO:0000256" key="1">
    <source>
        <dbReference type="SAM" id="MobiDB-lite"/>
    </source>
</evidence>
<dbReference type="NCBIfam" id="TIGR01725">
    <property type="entry name" value="phge_HK97_gp10"/>
    <property type="match status" value="1"/>
</dbReference>
<accession>A0ABV0A669</accession>
<dbReference type="Pfam" id="PF04883">
    <property type="entry name" value="HK97-gp10_like"/>
    <property type="match status" value="1"/>
</dbReference>
<dbReference type="EMBL" id="JAQYXP010000013">
    <property type="protein sequence ID" value="MEN3239048.1"/>
    <property type="molecule type" value="Genomic_DNA"/>
</dbReference>
<reference evidence="2 3" key="1">
    <citation type="journal article" date="2023" name="PLoS ONE">
        <title>Complete genome assembly of Hawai'i environmental nontuberculous mycobacteria reveals unexpected co-isolation with methylobacteria.</title>
        <authorList>
            <person name="Hendrix J."/>
            <person name="Epperson L.E."/>
            <person name="Tong E.I."/>
            <person name="Chan Y.L."/>
            <person name="Hasan N.A."/>
            <person name="Dawrs S.N."/>
            <person name="Norton G.J."/>
            <person name="Virdi R."/>
            <person name="Crooks J.L."/>
            <person name="Chan E.D."/>
            <person name="Honda J.R."/>
            <person name="Strong M."/>
        </authorList>
    </citation>
    <scope>NUCLEOTIDE SEQUENCE [LARGE SCALE GENOMIC DNA]</scope>
    <source>
        <strain evidence="2 3">NJH_HI04-1</strain>
    </source>
</reference>
<evidence type="ECO:0000313" key="2">
    <source>
        <dbReference type="EMBL" id="MEN3239048.1"/>
    </source>
</evidence>
<dbReference type="Proteomes" id="UP001407347">
    <property type="component" value="Unassembled WGS sequence"/>
</dbReference>
<comment type="caution">
    <text evidence="2">The sequence shown here is derived from an EMBL/GenBank/DDBJ whole genome shotgun (WGS) entry which is preliminary data.</text>
</comment>
<name>A0ABV0A669_9HYPH</name>